<evidence type="ECO:0008006" key="4">
    <source>
        <dbReference type="Google" id="ProtNLM"/>
    </source>
</evidence>
<evidence type="ECO:0000313" key="3">
    <source>
        <dbReference type="Proteomes" id="UP000324308"/>
    </source>
</evidence>
<keyword evidence="3" id="KW-1185">Reference proteome</keyword>
<protein>
    <recommendedName>
        <fullName evidence="4">Translation initiation factor 2</fullName>
    </recommendedName>
</protein>
<dbReference type="Proteomes" id="UP000324308">
    <property type="component" value="Chromosome"/>
</dbReference>
<evidence type="ECO:0000256" key="1">
    <source>
        <dbReference type="SAM" id="MobiDB-lite"/>
    </source>
</evidence>
<organism evidence="2 3">
    <name type="scientific">Streptomyces tendae</name>
    <dbReference type="NCBI Taxonomy" id="1932"/>
    <lineage>
        <taxon>Bacteria</taxon>
        <taxon>Bacillati</taxon>
        <taxon>Actinomycetota</taxon>
        <taxon>Actinomycetes</taxon>
        <taxon>Kitasatosporales</taxon>
        <taxon>Streptomycetaceae</taxon>
        <taxon>Streptomyces</taxon>
    </lineage>
</organism>
<gene>
    <name evidence="2" type="ORF">F3L20_17385</name>
</gene>
<evidence type="ECO:0000313" key="2">
    <source>
        <dbReference type="EMBL" id="QER87426.1"/>
    </source>
</evidence>
<dbReference type="RefSeq" id="WP_150155158.1">
    <property type="nucleotide sequence ID" value="NZ_CP043959.1"/>
</dbReference>
<name>A0ABX5ZV86_STRTE</name>
<proteinExistence type="predicted"/>
<dbReference type="EMBL" id="CP043959">
    <property type="protein sequence ID" value="QER87426.1"/>
    <property type="molecule type" value="Genomic_DNA"/>
</dbReference>
<feature type="region of interest" description="Disordered" evidence="1">
    <location>
        <begin position="438"/>
        <end position="464"/>
    </location>
</feature>
<accession>A0ABX5ZV86</accession>
<feature type="compositionally biased region" description="Basic residues" evidence="1">
    <location>
        <begin position="449"/>
        <end position="464"/>
    </location>
</feature>
<sequence>MHPLPVDEDPRRSLWRRVREYAVPPPMIETATARRSVGDWAGACAAANIDVDLRPRDLTRTHGRDLTGRLRADLRHLAPDLLRWHMPRTAPDGLLRPGATVTLARYAADGPHGPRPVWLVVRTPPAWAAGGQRMSLALWDGERLHDGSRGHPRPRPGRRFRFDLHRHLWDARRAHELRHRSGADHPAGDGAQAPVTVEPGLLPPGHHCAVDRWAEEARILLRDTGRTAGAVTVRIDARHRIVLHLSGAGPVPQAVRAEPPDADTAFTVLPLLPDAATYVLPDLDLLRAGAIEAGRLHPLVAAALAPGHTVTGPPPGPDPGQPHLVECRGDRHRVALVDGVLVPLDHTPDEMRREELLVELTGTPLPCLRFLDRAHRRPDCLTGVRERLDHGDTDGALAVVGNLLGPQARLRDGPLKDALEEAALRRLAHGLYRAGLSGPADHRVLPAPARRRDHRSHPRHATRR</sequence>
<reference evidence="2 3" key="1">
    <citation type="submission" date="2019-09" db="EMBL/GenBank/DDBJ databases">
        <title>Draft genome sequence of the Ebosin-producing strain Streptomyces sp. 139.</title>
        <authorList>
            <person name="Ai L."/>
            <person name="Geng M."/>
            <person name="Ma M."/>
            <person name="Bai L."/>
        </authorList>
    </citation>
    <scope>NUCLEOTIDE SEQUENCE [LARGE SCALE GENOMIC DNA]</scope>
    <source>
        <strain evidence="2 3">139</strain>
    </source>
</reference>